<gene>
    <name evidence="3" type="ORF">BST33_01790</name>
</gene>
<dbReference type="SMART" id="SM00014">
    <property type="entry name" value="acidPPc"/>
    <property type="match status" value="1"/>
</dbReference>
<evidence type="ECO:0000313" key="3">
    <source>
        <dbReference type="EMBL" id="ORB03700.1"/>
    </source>
</evidence>
<dbReference type="AlphaFoldDB" id="A0AA91RNC5"/>
<dbReference type="InterPro" id="IPR000326">
    <property type="entry name" value="PAP2/HPO"/>
</dbReference>
<feature type="domain" description="Phosphatidic acid phosphatase type 2/haloperoxidase" evidence="2">
    <location>
        <begin position="96"/>
        <end position="207"/>
    </location>
</feature>
<feature type="transmembrane region" description="Helical" evidence="1">
    <location>
        <begin position="193"/>
        <end position="213"/>
    </location>
</feature>
<dbReference type="PANTHER" id="PTHR14969:SF13">
    <property type="entry name" value="AT30094P"/>
    <property type="match status" value="1"/>
</dbReference>
<accession>A0AA91RNC5</accession>
<dbReference type="EMBL" id="MVHZ01000002">
    <property type="protein sequence ID" value="ORB03700.1"/>
    <property type="molecule type" value="Genomic_DNA"/>
</dbReference>
<dbReference type="PANTHER" id="PTHR14969">
    <property type="entry name" value="SPHINGOSINE-1-PHOSPHATE PHOSPHOHYDROLASE"/>
    <property type="match status" value="1"/>
</dbReference>
<comment type="caution">
    <text evidence="3">The sequence shown here is derived from an EMBL/GenBank/DDBJ whole genome shotgun (WGS) entry which is preliminary data.</text>
</comment>
<feature type="transmembrane region" description="Helical" evidence="1">
    <location>
        <begin position="165"/>
        <end position="187"/>
    </location>
</feature>
<keyword evidence="1" id="KW-0812">Transmembrane</keyword>
<reference evidence="3 4" key="1">
    <citation type="submission" date="2017-02" db="EMBL/GenBank/DDBJ databases">
        <title>The new phylogeny of genus Mycobacterium.</title>
        <authorList>
            <person name="Tortoli E."/>
            <person name="Trovato A."/>
            <person name="Cirillo D.M."/>
        </authorList>
    </citation>
    <scope>NUCLEOTIDE SEQUENCE [LARGE SCALE GENOMIC DNA]</scope>
    <source>
        <strain evidence="3 4">DSM 45633</strain>
    </source>
</reference>
<name>A0AA91RNC5_9MYCO</name>
<feature type="transmembrane region" description="Helical" evidence="1">
    <location>
        <begin position="97"/>
        <end position="118"/>
    </location>
</feature>
<keyword evidence="4" id="KW-1185">Reference proteome</keyword>
<dbReference type="InterPro" id="IPR036938">
    <property type="entry name" value="PAP2/HPO_sf"/>
</dbReference>
<dbReference type="Gene3D" id="1.20.144.10">
    <property type="entry name" value="Phosphatidic acid phosphatase type 2/haloperoxidase"/>
    <property type="match status" value="2"/>
</dbReference>
<dbReference type="Proteomes" id="UP000192320">
    <property type="component" value="Unassembled WGS sequence"/>
</dbReference>
<proteinExistence type="predicted"/>
<sequence>MGTDGVTARKAHAVALSSVVAAAAVYVLMLVGYLQGWGWLAGIDAAALDASYDIAVKHPGWVRWWDGVSTYLAPAVFRAVCMVVAVVALLRGRLRAALFLLVAVETSGLLTMVAKGSVGRPRPVTALVSASSTSFPSGHALGVMVGVGALLVLVLPVLRRSARVAALAVGVLVVAGVGVARVALNVHHPSDVLAGWALGWVYLVGWALVFTPWRRPGLPGSRGALQEARDDQP</sequence>
<dbReference type="SUPFAM" id="SSF48317">
    <property type="entry name" value="Acid phosphatase/Vanadium-dependent haloperoxidase"/>
    <property type="match status" value="1"/>
</dbReference>
<protein>
    <submittedName>
        <fullName evidence="3">Phosphatase PAP2 family protein</fullName>
    </submittedName>
</protein>
<feature type="transmembrane region" description="Helical" evidence="1">
    <location>
        <begin position="138"/>
        <end position="158"/>
    </location>
</feature>
<evidence type="ECO:0000313" key="4">
    <source>
        <dbReference type="Proteomes" id="UP000192320"/>
    </source>
</evidence>
<dbReference type="Pfam" id="PF01569">
    <property type="entry name" value="PAP2"/>
    <property type="match status" value="1"/>
</dbReference>
<keyword evidence="1" id="KW-1133">Transmembrane helix</keyword>
<feature type="transmembrane region" description="Helical" evidence="1">
    <location>
        <begin position="12"/>
        <end position="34"/>
    </location>
</feature>
<evidence type="ECO:0000256" key="1">
    <source>
        <dbReference type="SAM" id="Phobius"/>
    </source>
</evidence>
<organism evidence="3 4">
    <name type="scientific">Mycolicibacter minnesotensis</name>
    <dbReference type="NCBI Taxonomy" id="1118379"/>
    <lineage>
        <taxon>Bacteria</taxon>
        <taxon>Bacillati</taxon>
        <taxon>Actinomycetota</taxon>
        <taxon>Actinomycetes</taxon>
        <taxon>Mycobacteriales</taxon>
        <taxon>Mycobacteriaceae</taxon>
        <taxon>Mycolicibacter</taxon>
    </lineage>
</organism>
<feature type="transmembrane region" description="Helical" evidence="1">
    <location>
        <begin position="71"/>
        <end position="90"/>
    </location>
</feature>
<keyword evidence="1" id="KW-0472">Membrane</keyword>
<evidence type="ECO:0000259" key="2">
    <source>
        <dbReference type="SMART" id="SM00014"/>
    </source>
</evidence>